<evidence type="ECO:0000313" key="2">
    <source>
        <dbReference type="EMBL" id="GIY73311.1"/>
    </source>
</evidence>
<name>A0AAV4VS60_9ARAC</name>
<reference evidence="2 3" key="1">
    <citation type="submission" date="2021-06" db="EMBL/GenBank/DDBJ databases">
        <title>Caerostris darwini draft genome.</title>
        <authorList>
            <person name="Kono N."/>
            <person name="Arakawa K."/>
        </authorList>
    </citation>
    <scope>NUCLEOTIDE SEQUENCE [LARGE SCALE GENOMIC DNA]</scope>
</reference>
<organism evidence="2 3">
    <name type="scientific">Caerostris darwini</name>
    <dbReference type="NCBI Taxonomy" id="1538125"/>
    <lineage>
        <taxon>Eukaryota</taxon>
        <taxon>Metazoa</taxon>
        <taxon>Ecdysozoa</taxon>
        <taxon>Arthropoda</taxon>
        <taxon>Chelicerata</taxon>
        <taxon>Arachnida</taxon>
        <taxon>Araneae</taxon>
        <taxon>Araneomorphae</taxon>
        <taxon>Entelegynae</taxon>
        <taxon>Araneoidea</taxon>
        <taxon>Araneidae</taxon>
        <taxon>Caerostris</taxon>
    </lineage>
</organism>
<feature type="compositionally biased region" description="Basic and acidic residues" evidence="1">
    <location>
        <begin position="14"/>
        <end position="25"/>
    </location>
</feature>
<dbReference type="Proteomes" id="UP001054837">
    <property type="component" value="Unassembled WGS sequence"/>
</dbReference>
<evidence type="ECO:0000313" key="3">
    <source>
        <dbReference type="Proteomes" id="UP001054837"/>
    </source>
</evidence>
<comment type="caution">
    <text evidence="2">The sequence shown here is derived from an EMBL/GenBank/DDBJ whole genome shotgun (WGS) entry which is preliminary data.</text>
</comment>
<keyword evidence="3" id="KW-1185">Reference proteome</keyword>
<evidence type="ECO:0000256" key="1">
    <source>
        <dbReference type="SAM" id="MobiDB-lite"/>
    </source>
</evidence>
<gene>
    <name evidence="2" type="ORF">CDAR_530901</name>
</gene>
<feature type="region of interest" description="Disordered" evidence="1">
    <location>
        <begin position="1"/>
        <end position="25"/>
    </location>
</feature>
<proteinExistence type="predicted"/>
<sequence>MGRKDAFADGAPRATDHKKQRERTLHGAHGSCYRQNFGRASATLPKCTHTIFLKIAFQGFKQSFAFILFHRRKFSLFNFNFSTFGASFVDRFQFSGLASETKEDRLVLFVLT</sequence>
<accession>A0AAV4VS60</accession>
<dbReference type="EMBL" id="BPLQ01013598">
    <property type="protein sequence ID" value="GIY73311.1"/>
    <property type="molecule type" value="Genomic_DNA"/>
</dbReference>
<dbReference type="AlphaFoldDB" id="A0AAV4VS60"/>
<protein>
    <submittedName>
        <fullName evidence="2">Uncharacterized protein</fullName>
    </submittedName>
</protein>